<dbReference type="EMBL" id="JACHKA010000001">
    <property type="protein sequence ID" value="MBB5987912.1"/>
    <property type="molecule type" value="Genomic_DNA"/>
</dbReference>
<dbReference type="RefSeq" id="WP_184156613.1">
    <property type="nucleotide sequence ID" value="NZ_JACHKA010000001.1"/>
</dbReference>
<evidence type="ECO:0000256" key="1">
    <source>
        <dbReference type="SAM" id="Phobius"/>
    </source>
</evidence>
<dbReference type="Proteomes" id="UP001138540">
    <property type="component" value="Unassembled WGS sequence"/>
</dbReference>
<sequence length="163" mass="17921">MTGRHEGEQAHKGAGRFTGRHMAAILVTFFGIVIAVNLTMARLASSTFGGKVVENSYVASQRFNGWLEKAREEEALGWTLDLARTPGQRLDVTLHEAASAMTDARITALVRHPLGRAPERTMQFRHIGGGRYQSVGALPAGRWIIHVRAQAHGRELNRIVDLS</sequence>
<keyword evidence="1" id="KW-0812">Transmembrane</keyword>
<keyword evidence="3" id="KW-1185">Reference proteome</keyword>
<evidence type="ECO:0000313" key="3">
    <source>
        <dbReference type="Proteomes" id="UP001138540"/>
    </source>
</evidence>
<dbReference type="Pfam" id="PF05751">
    <property type="entry name" value="FixH"/>
    <property type="match status" value="1"/>
</dbReference>
<feature type="transmembrane region" description="Helical" evidence="1">
    <location>
        <begin position="21"/>
        <end position="41"/>
    </location>
</feature>
<reference evidence="2 3" key="1">
    <citation type="submission" date="2020-08" db="EMBL/GenBank/DDBJ databases">
        <title>Exploring microbial biodiversity for novel pathways involved in the catabolism of aromatic compounds derived from lignin.</title>
        <authorList>
            <person name="Elkins J."/>
        </authorList>
    </citation>
    <scope>NUCLEOTIDE SEQUENCE [LARGE SCALE GENOMIC DNA]</scope>
    <source>
        <strain evidence="2 3">B1D3A</strain>
    </source>
</reference>
<keyword evidence="1" id="KW-0472">Membrane</keyword>
<organism evidence="2 3">
    <name type="scientific">Sphingobium lignivorans</name>
    <dbReference type="NCBI Taxonomy" id="2735886"/>
    <lineage>
        <taxon>Bacteria</taxon>
        <taxon>Pseudomonadati</taxon>
        <taxon>Pseudomonadota</taxon>
        <taxon>Alphaproteobacteria</taxon>
        <taxon>Sphingomonadales</taxon>
        <taxon>Sphingomonadaceae</taxon>
        <taxon>Sphingobium</taxon>
    </lineage>
</organism>
<evidence type="ECO:0000313" key="2">
    <source>
        <dbReference type="EMBL" id="MBB5987912.1"/>
    </source>
</evidence>
<keyword evidence="1" id="KW-1133">Transmembrane helix</keyword>
<dbReference type="PIRSF" id="PIRSF011386">
    <property type="entry name" value="FixH"/>
    <property type="match status" value="1"/>
</dbReference>
<accession>A0ABR6NKU6</accession>
<dbReference type="InterPro" id="IPR008620">
    <property type="entry name" value="FixH"/>
</dbReference>
<name>A0ABR6NKU6_9SPHN</name>
<comment type="caution">
    <text evidence="2">The sequence shown here is derived from an EMBL/GenBank/DDBJ whole genome shotgun (WGS) entry which is preliminary data.</text>
</comment>
<gene>
    <name evidence="2" type="ORF">HNP60_003886</name>
</gene>
<proteinExistence type="predicted"/>
<dbReference type="InterPro" id="IPR018037">
    <property type="entry name" value="FixH_proteobacterial"/>
</dbReference>
<protein>
    <submittedName>
        <fullName evidence="2">Nitrogen fixation protein FixH</fullName>
    </submittedName>
</protein>